<dbReference type="EMBL" id="JAFLRJ010000020">
    <property type="protein sequence ID" value="MBO0510729.1"/>
    <property type="molecule type" value="Genomic_DNA"/>
</dbReference>
<reference evidence="2" key="1">
    <citation type="submission" date="2021-03" db="EMBL/GenBank/DDBJ databases">
        <title>Streptomyces poriferae sp. nov., a novel marine sponge-derived Actinobacteria species with anti-MRSA activity.</title>
        <authorList>
            <person name="Sandoval-Powers M."/>
            <person name="Kralova S."/>
            <person name="Nguyen G.-S."/>
            <person name="Fawwal D."/>
            <person name="Degnes K."/>
            <person name="Klinkenberg G."/>
            <person name="Sletta H."/>
            <person name="Wentzel A."/>
            <person name="Liles M.R."/>
        </authorList>
    </citation>
    <scope>NUCLEOTIDE SEQUENCE</scope>
    <source>
        <strain evidence="2">DSM 41794</strain>
    </source>
</reference>
<dbReference type="RefSeq" id="WP_206959791.1">
    <property type="nucleotide sequence ID" value="NZ_BAAAJJ010000008.1"/>
</dbReference>
<comment type="caution">
    <text evidence="2">The sequence shown here is derived from an EMBL/GenBank/DDBJ whole genome shotgun (WGS) entry which is preliminary data.</text>
</comment>
<feature type="signal peptide" evidence="1">
    <location>
        <begin position="1"/>
        <end position="30"/>
    </location>
</feature>
<feature type="chain" id="PRO_5038823384" evidence="1">
    <location>
        <begin position="31"/>
        <end position="161"/>
    </location>
</feature>
<proteinExistence type="predicted"/>
<gene>
    <name evidence="2" type="ORF">J0695_02720</name>
</gene>
<keyword evidence="3" id="KW-1185">Reference proteome</keyword>
<evidence type="ECO:0000256" key="1">
    <source>
        <dbReference type="SAM" id="SignalP"/>
    </source>
</evidence>
<organism evidence="2 3">
    <name type="scientific">Streptomyces beijiangensis</name>
    <dbReference type="NCBI Taxonomy" id="163361"/>
    <lineage>
        <taxon>Bacteria</taxon>
        <taxon>Bacillati</taxon>
        <taxon>Actinomycetota</taxon>
        <taxon>Actinomycetes</taxon>
        <taxon>Kitasatosporales</taxon>
        <taxon>Streptomycetaceae</taxon>
        <taxon>Streptomyces</taxon>
    </lineage>
</organism>
<evidence type="ECO:0000313" key="2">
    <source>
        <dbReference type="EMBL" id="MBO0510729.1"/>
    </source>
</evidence>
<dbReference type="Proteomes" id="UP000664167">
    <property type="component" value="Unassembled WGS sequence"/>
</dbReference>
<dbReference type="AlphaFoldDB" id="A0A939F2V0"/>
<evidence type="ECO:0000313" key="3">
    <source>
        <dbReference type="Proteomes" id="UP000664167"/>
    </source>
</evidence>
<accession>A0A939F2V0</accession>
<keyword evidence="1" id="KW-0732">Signal</keyword>
<name>A0A939F2V0_9ACTN</name>
<sequence length="161" mass="17072">MRSLPSWVKTAFIGCGALSALLAGTAPTVAASPPSAVASGLCGPGYRVIDTYDFVQDDRPRATVYLTYNAAQKKVCTVNLRPSYGPALHLSAYVQAEEGERVANAGQFHLYAGPARSGAGDGCVRWGGQYRTLQWHAQAPLTADAAAWCPASRWAPYHEAS</sequence>
<protein>
    <submittedName>
        <fullName evidence="2">Uncharacterized protein</fullName>
    </submittedName>
</protein>